<dbReference type="Pfam" id="PF03644">
    <property type="entry name" value="Glyco_hydro_85"/>
    <property type="match status" value="1"/>
</dbReference>
<dbReference type="PROSITE" id="PS51318">
    <property type="entry name" value="TAT"/>
    <property type="match status" value="1"/>
</dbReference>
<organism evidence="2 3">
    <name type="scientific">Streptomyces endophyticus</name>
    <dbReference type="NCBI Taxonomy" id="714166"/>
    <lineage>
        <taxon>Bacteria</taxon>
        <taxon>Bacillati</taxon>
        <taxon>Actinomycetota</taxon>
        <taxon>Actinomycetes</taxon>
        <taxon>Kitasatosporales</taxon>
        <taxon>Streptomycetaceae</taxon>
        <taxon>Streptomyces</taxon>
    </lineage>
</organism>
<dbReference type="InterPro" id="IPR013783">
    <property type="entry name" value="Ig-like_fold"/>
</dbReference>
<dbReference type="Gene3D" id="2.60.40.10">
    <property type="entry name" value="Immunoglobulins"/>
    <property type="match status" value="1"/>
</dbReference>
<dbReference type="Gene3D" id="2.60.120.260">
    <property type="entry name" value="Galactose-binding domain-like"/>
    <property type="match status" value="1"/>
</dbReference>
<evidence type="ECO:0000259" key="1">
    <source>
        <dbReference type="Pfam" id="PF03644"/>
    </source>
</evidence>
<dbReference type="EMBL" id="JAOZYC010000104">
    <property type="protein sequence ID" value="MEB8338830.1"/>
    <property type="molecule type" value="Genomic_DNA"/>
</dbReference>
<dbReference type="RefSeq" id="WP_326016721.1">
    <property type="nucleotide sequence ID" value="NZ_JAOZYC010000104.1"/>
</dbReference>
<name>A0ABU6F4A9_9ACTN</name>
<dbReference type="InterPro" id="IPR005201">
    <property type="entry name" value="TIM_ENGase"/>
</dbReference>
<reference evidence="2 3" key="1">
    <citation type="submission" date="2022-10" db="EMBL/GenBank/DDBJ databases">
        <authorList>
            <person name="Xie J."/>
            <person name="Shen N."/>
        </authorList>
    </citation>
    <scope>NUCLEOTIDE SEQUENCE [LARGE SCALE GENOMIC DNA]</scope>
    <source>
        <strain evidence="2 3">YIM65594</strain>
    </source>
</reference>
<gene>
    <name evidence="2" type="ORF">OKJ99_15140</name>
</gene>
<dbReference type="InterPro" id="IPR006311">
    <property type="entry name" value="TAT_signal"/>
</dbReference>
<evidence type="ECO:0000313" key="3">
    <source>
        <dbReference type="Proteomes" id="UP001354931"/>
    </source>
</evidence>
<comment type="caution">
    <text evidence="2">The sequence shown here is derived from an EMBL/GenBank/DDBJ whole genome shotgun (WGS) entry which is preliminary data.</text>
</comment>
<keyword evidence="3" id="KW-1185">Reference proteome</keyword>
<accession>A0ABU6F4A9</accession>
<feature type="domain" description="Cytosolic endo-beta-N-acetylglucosaminidase TIM barrel" evidence="1">
    <location>
        <begin position="145"/>
        <end position="454"/>
    </location>
</feature>
<proteinExistence type="predicted"/>
<dbReference type="Proteomes" id="UP001354931">
    <property type="component" value="Unassembled WGS sequence"/>
</dbReference>
<dbReference type="PANTHER" id="PTHR13246:SF1">
    <property type="entry name" value="CYTOSOLIC ENDO-BETA-N-ACETYLGLUCOSAMINIDASE"/>
    <property type="match status" value="1"/>
</dbReference>
<evidence type="ECO:0000313" key="2">
    <source>
        <dbReference type="EMBL" id="MEB8338830.1"/>
    </source>
</evidence>
<sequence>MTEHVEPGSPFHLNRRAVLRLATVAAAFGATPLLPQVARAASAQAAAADAAEPSIAPRFRDWPDDWRFYIDGRTDLDEFLAFDYRNADLKYHRSFVPVADRVGAERGQQAQPEIDPRVQVADFSEFYGPILEPPATTLAHTYRYGTGRRDVHVSRFQQYRDIVSYWQVFSAVPNAALTDAVHRNGGRCIAFMFNSDGANFDRAHMLRRDAKGRFPVGDRLADMAVYFGFDGYMFDMEGGEVAAEDKPLVLEMFRQMRARAAQQDRELYLQVYAPTPANWQTIEPEYADYLTTKGAADSWFLDYSWKDYLDTTRETIDNEQLDRFRQVYFGIELEGYRTALGVETSRSDIYDVVPPHGEGPALGSVALFSLTNETTKRSLAALKEENGGTLPEDFGVVRDAVYAGERKFWSGNAENPARSDDEANTGERGMADYVSARSSITKLPFLTRFNTGAADVFCIDGRTASERPWYNLGSQDQLPTWQFWTRHLGDGRPAKGPLTVDYDLTGGFNGGSSLMISGTPDPDDPTEVRLFRTELAVPRAEPAWLSLTFTSHARPSGLQVGLVFADRPAHTEWLSVDELEVDDDWAPEWGYGSGQGGARSGGWDTNGRLQEGWRTTQRHNTSWQQAVFGLTTYAGRTIEAISVAVRARRAEPCRIALGELTVSSLGHQRFRPAAPRHLKVEQHRVRAGARSAEARLTWDFDPHVWYYDLFRRRTAHSTDDMIWLGRVTADCYYVDHVPRLGDERSAVLQLVPVAPNGRATVADSATATVPFA</sequence>
<protein>
    <recommendedName>
        <fullName evidence="1">Cytosolic endo-beta-N-acetylglucosaminidase TIM barrel domain-containing protein</fullName>
    </recommendedName>
</protein>
<dbReference type="PANTHER" id="PTHR13246">
    <property type="entry name" value="ENDO BETA N-ACETYLGLUCOSAMINIDASE"/>
    <property type="match status" value="1"/>
</dbReference>
<dbReference type="InterPro" id="IPR032979">
    <property type="entry name" value="ENGase"/>
</dbReference>
<dbReference type="Gene3D" id="3.20.20.80">
    <property type="entry name" value="Glycosidases"/>
    <property type="match status" value="1"/>
</dbReference>